<evidence type="ECO:0000313" key="6">
    <source>
        <dbReference type="Proteomes" id="UP000603940"/>
    </source>
</evidence>
<dbReference type="PANTHER" id="PTHR10578">
    <property type="entry name" value="S -2-HYDROXY-ACID OXIDASE-RELATED"/>
    <property type="match status" value="1"/>
</dbReference>
<comment type="similarity">
    <text evidence="3">Belongs to the FMN-dependent alpha-hydroxy acid dehydrogenase family.</text>
</comment>
<dbReference type="PANTHER" id="PTHR10578:SF143">
    <property type="entry name" value="FMN-DEPENDENT ALPHA-HYDROXY ACID DEHYDROGENASE PB1A11.03"/>
    <property type="match status" value="1"/>
</dbReference>
<comment type="caution">
    <text evidence="5">The sequence shown here is derived from an EMBL/GenBank/DDBJ whole genome shotgun (WGS) entry which is preliminary data.</text>
</comment>
<dbReference type="EMBL" id="JACTUZ010000045">
    <property type="protein sequence ID" value="MBC9177650.1"/>
    <property type="molecule type" value="Genomic_DNA"/>
</dbReference>
<dbReference type="PIRSF" id="PIRSF000138">
    <property type="entry name" value="Al-hdrx_acd_dh"/>
    <property type="match status" value="1"/>
</dbReference>
<dbReference type="InterPro" id="IPR037396">
    <property type="entry name" value="FMN_HAD"/>
</dbReference>
<dbReference type="SUPFAM" id="SSF51395">
    <property type="entry name" value="FMN-linked oxidoreductases"/>
    <property type="match status" value="1"/>
</dbReference>
<dbReference type="RefSeq" id="WP_187778769.1">
    <property type="nucleotide sequence ID" value="NZ_JACTUZ010000045.1"/>
</dbReference>
<evidence type="ECO:0000256" key="3">
    <source>
        <dbReference type="ARBA" id="ARBA00024042"/>
    </source>
</evidence>
<dbReference type="InterPro" id="IPR012133">
    <property type="entry name" value="Alpha-hydoxy_acid_DH_FMN"/>
</dbReference>
<dbReference type="Proteomes" id="UP000603940">
    <property type="component" value="Unassembled WGS sequence"/>
</dbReference>
<sequence>MADPGRRSQARIFTEGFAGRRPRIPVAPEALERAALARMRGDAAAYVAGGAGLERTMAANRAAFDHYRILPRMLRDVSARRLSVELFGRSLPLPLLLAPIGVLEMAHRQGDLAAARAAAAEGLGFIASSQSSVPMEQVAAACGEAPRWFQLYWSSSDALMQSFMRRAEAAGYEAIVLTLDTTQLGWRPRDLDRGYLPFLRGRGLANYLSDPVFRGLPPPELPAGERPPLGLGSLPAILELLRRWPGGLRQALAAPREVVQAVQRFIAVYSRPDLTWEDLPRLRRATRLPILLKGILHPDDARRALDAGVDGIIVSNHGGRQVDGGVAALDMLAPVAGAVAGRVPVLFDGGIRTGADVVKALSLGAKAVLLGRPYVYGLALAGEAGVQQVIRNLAAELDLTLALMGCRGLDELDASVLEASRRA</sequence>
<dbReference type="InterPro" id="IPR000262">
    <property type="entry name" value="FMN-dep_DH"/>
</dbReference>
<reference evidence="5 6" key="1">
    <citation type="journal article" date="2009" name="Int. J. Syst. Evol. Microbiol.">
        <title>Transfer of Teichococcus ludipueritiae and Muricoccus roseus to the genus Roseomonas, as Roseomonas ludipueritiae comb. nov. and Roseomonas rosea comb. nov., respectively, and emended description of the genus Roseomonas.</title>
        <authorList>
            <person name="Sanchez-Porro C."/>
            <person name="Gallego V."/>
            <person name="Busse H.J."/>
            <person name="Kampfer P."/>
            <person name="Ventosa A."/>
        </authorList>
    </citation>
    <scope>NUCLEOTIDE SEQUENCE [LARGE SCALE GENOMIC DNA]</scope>
    <source>
        <strain evidence="5 6">DSM 14915</strain>
    </source>
</reference>
<proteinExistence type="inferred from homology"/>
<name>A0ABR7R7E0_9PROT</name>
<dbReference type="Gene3D" id="3.20.20.70">
    <property type="entry name" value="Aldolase class I"/>
    <property type="match status" value="1"/>
</dbReference>
<organism evidence="5 6">
    <name type="scientific">Pseudoroseomonas ludipueritiae</name>
    <dbReference type="NCBI Taxonomy" id="198093"/>
    <lineage>
        <taxon>Bacteria</taxon>
        <taxon>Pseudomonadati</taxon>
        <taxon>Pseudomonadota</taxon>
        <taxon>Alphaproteobacteria</taxon>
        <taxon>Acetobacterales</taxon>
        <taxon>Acetobacteraceae</taxon>
        <taxon>Pseudoroseomonas</taxon>
    </lineage>
</organism>
<evidence type="ECO:0000313" key="5">
    <source>
        <dbReference type="EMBL" id="MBC9177650.1"/>
    </source>
</evidence>
<gene>
    <name evidence="5" type="ORF">IBL25_11935</name>
</gene>
<dbReference type="Pfam" id="PF01070">
    <property type="entry name" value="FMN_dh"/>
    <property type="match status" value="1"/>
</dbReference>
<dbReference type="InterPro" id="IPR013785">
    <property type="entry name" value="Aldolase_TIM"/>
</dbReference>
<accession>A0ABR7R7E0</accession>
<dbReference type="PROSITE" id="PS51349">
    <property type="entry name" value="FMN_HYDROXY_ACID_DH_2"/>
    <property type="match status" value="1"/>
</dbReference>
<protein>
    <submittedName>
        <fullName evidence="5">Alpha-hydroxy-acid oxidizing protein</fullName>
    </submittedName>
</protein>
<keyword evidence="6" id="KW-1185">Reference proteome</keyword>
<feature type="domain" description="FMN hydroxy acid dehydrogenase" evidence="4">
    <location>
        <begin position="20"/>
        <end position="422"/>
    </location>
</feature>
<evidence type="ECO:0000256" key="1">
    <source>
        <dbReference type="ARBA" id="ARBA00001917"/>
    </source>
</evidence>
<evidence type="ECO:0000256" key="2">
    <source>
        <dbReference type="ARBA" id="ARBA00023002"/>
    </source>
</evidence>
<evidence type="ECO:0000259" key="4">
    <source>
        <dbReference type="PROSITE" id="PS51349"/>
    </source>
</evidence>
<dbReference type="PROSITE" id="PS00557">
    <property type="entry name" value="FMN_HYDROXY_ACID_DH_1"/>
    <property type="match status" value="1"/>
</dbReference>
<comment type="cofactor">
    <cofactor evidence="1">
        <name>FMN</name>
        <dbReference type="ChEBI" id="CHEBI:58210"/>
    </cofactor>
</comment>
<dbReference type="InterPro" id="IPR008259">
    <property type="entry name" value="FMN_hydac_DH_AS"/>
</dbReference>
<keyword evidence="2" id="KW-0560">Oxidoreductase</keyword>